<protein>
    <submittedName>
        <fullName evidence="1">Uncharacterized protein</fullName>
    </submittedName>
</protein>
<proteinExistence type="predicted"/>
<dbReference type="Proteomes" id="UP000033500">
    <property type="component" value="Unassembled WGS sequence"/>
</dbReference>
<accession>A0A0F4TNW1</accession>
<gene>
    <name evidence="1" type="ORF">VC34_09490</name>
</gene>
<comment type="caution">
    <text evidence="1">The sequence shown here is derived from an EMBL/GenBank/DDBJ whole genome shotgun (WGS) entry which is preliminary data.</text>
</comment>
<name>A0A0F4TNW1_PSEFL</name>
<organism evidence="1 2">
    <name type="scientific">Pseudomonas fluorescens</name>
    <dbReference type="NCBI Taxonomy" id="294"/>
    <lineage>
        <taxon>Bacteria</taxon>
        <taxon>Pseudomonadati</taxon>
        <taxon>Pseudomonadota</taxon>
        <taxon>Gammaproteobacteria</taxon>
        <taxon>Pseudomonadales</taxon>
        <taxon>Pseudomonadaceae</taxon>
        <taxon>Pseudomonas</taxon>
    </lineage>
</organism>
<dbReference type="PATRIC" id="fig|294.131.peg.6140"/>
<dbReference type="EMBL" id="LACD01000008">
    <property type="protein sequence ID" value="KJZ45749.1"/>
    <property type="molecule type" value="Genomic_DNA"/>
</dbReference>
<sequence length="75" mass="7849">MDYPNSVPSAGLVDVKFVDETPIMGTPTSFSSLVATRVGGDGAMLILVESTGTKQGCRLKARNFSGQVQAGWSVN</sequence>
<evidence type="ECO:0000313" key="1">
    <source>
        <dbReference type="EMBL" id="KJZ45749.1"/>
    </source>
</evidence>
<dbReference type="AlphaFoldDB" id="A0A0F4TNW1"/>
<reference evidence="1 2" key="1">
    <citation type="submission" date="2015-03" db="EMBL/GenBank/DDBJ databases">
        <title>Comparative genomics of Pseudomonas insights into diversity of traits involved in vanlence and defense.</title>
        <authorList>
            <person name="Qin Y."/>
        </authorList>
    </citation>
    <scope>NUCLEOTIDE SEQUENCE [LARGE SCALE GENOMIC DNA]</scope>
    <source>
        <strain evidence="1 2">C3</strain>
    </source>
</reference>
<evidence type="ECO:0000313" key="2">
    <source>
        <dbReference type="Proteomes" id="UP000033500"/>
    </source>
</evidence>
<dbReference type="RefSeq" id="WP_046046279.1">
    <property type="nucleotide sequence ID" value="NZ_LACD01000008.1"/>
</dbReference>